<sequence length="69" mass="7381">MTTPAGPILAGSLAYLALHARCFGEGLPFTYRDPFDPEDPEAERPLRRARLTIVDEGLVPADGATLVGD</sequence>
<name>A0A117PMJ4_9ACTN</name>
<dbReference type="Proteomes" id="UP000053039">
    <property type="component" value="Unassembled WGS sequence"/>
</dbReference>
<dbReference type="EMBL" id="LMWM01000060">
    <property type="protein sequence ID" value="KUM82359.1"/>
    <property type="molecule type" value="Genomic_DNA"/>
</dbReference>
<proteinExistence type="predicted"/>
<gene>
    <name evidence="1" type="ORF">AQI94_42025</name>
</gene>
<comment type="caution">
    <text evidence="1">The sequence shown here is derived from an EMBL/GenBank/DDBJ whole genome shotgun (WGS) entry which is preliminary data.</text>
</comment>
<evidence type="ECO:0000313" key="1">
    <source>
        <dbReference type="EMBL" id="KUM82359.1"/>
    </source>
</evidence>
<protein>
    <submittedName>
        <fullName evidence="1">Uncharacterized protein</fullName>
    </submittedName>
</protein>
<organism evidence="1 2">
    <name type="scientific">Streptomyces pseudovenezuelae</name>
    <dbReference type="NCBI Taxonomy" id="67350"/>
    <lineage>
        <taxon>Bacteria</taxon>
        <taxon>Bacillati</taxon>
        <taxon>Actinomycetota</taxon>
        <taxon>Actinomycetes</taxon>
        <taxon>Kitasatosporales</taxon>
        <taxon>Streptomycetaceae</taxon>
        <taxon>Streptomyces</taxon>
        <taxon>Streptomyces aurantiacus group</taxon>
    </lineage>
</organism>
<dbReference type="AlphaFoldDB" id="A0A117PMJ4"/>
<evidence type="ECO:0000313" key="2">
    <source>
        <dbReference type="Proteomes" id="UP000053039"/>
    </source>
</evidence>
<accession>A0A117PMJ4</accession>
<reference evidence="1 2" key="1">
    <citation type="submission" date="2015-10" db="EMBL/GenBank/DDBJ databases">
        <title>Draft genome sequence of Streptomyces pseudovenezuelae DSM 40212, type strain for the species Streptomyces pseudovenezuelae.</title>
        <authorList>
            <person name="Ruckert C."/>
            <person name="Winkler A."/>
            <person name="Kalinowski J."/>
            <person name="Kampfer P."/>
            <person name="Glaeser S."/>
        </authorList>
    </citation>
    <scope>NUCLEOTIDE SEQUENCE [LARGE SCALE GENOMIC DNA]</scope>
    <source>
        <strain evidence="1 2">DSM 40212</strain>
    </source>
</reference>